<accession>A0AAQ3SG22</accession>
<protein>
    <submittedName>
        <fullName evidence="1">Uncharacterized protein</fullName>
    </submittedName>
</protein>
<proteinExistence type="predicted"/>
<dbReference type="EMBL" id="CP144700">
    <property type="protein sequence ID" value="WVZ26446.1"/>
    <property type="molecule type" value="Genomic_DNA"/>
</dbReference>
<evidence type="ECO:0000313" key="1">
    <source>
        <dbReference type="EMBL" id="WVZ26446.1"/>
    </source>
</evidence>
<evidence type="ECO:0000313" key="2">
    <source>
        <dbReference type="Proteomes" id="UP001374535"/>
    </source>
</evidence>
<dbReference type="Proteomes" id="UP001374535">
    <property type="component" value="Chromosome 1"/>
</dbReference>
<organism evidence="1 2">
    <name type="scientific">Vigna mungo</name>
    <name type="common">Black gram</name>
    <name type="synonym">Phaseolus mungo</name>
    <dbReference type="NCBI Taxonomy" id="3915"/>
    <lineage>
        <taxon>Eukaryota</taxon>
        <taxon>Viridiplantae</taxon>
        <taxon>Streptophyta</taxon>
        <taxon>Embryophyta</taxon>
        <taxon>Tracheophyta</taxon>
        <taxon>Spermatophyta</taxon>
        <taxon>Magnoliopsida</taxon>
        <taxon>eudicotyledons</taxon>
        <taxon>Gunneridae</taxon>
        <taxon>Pentapetalae</taxon>
        <taxon>rosids</taxon>
        <taxon>fabids</taxon>
        <taxon>Fabales</taxon>
        <taxon>Fabaceae</taxon>
        <taxon>Papilionoideae</taxon>
        <taxon>50 kb inversion clade</taxon>
        <taxon>NPAAA clade</taxon>
        <taxon>indigoferoid/millettioid clade</taxon>
        <taxon>Phaseoleae</taxon>
        <taxon>Vigna</taxon>
    </lineage>
</organism>
<sequence>MAKFWLPTICDEEVTVEGFENGRGRDVNGGLKEIHWGEEGVGRKTQKRTRGMIHPVARPICGGRPPLFGLLDGSASSSLHSQVHNLVSKIETAERKKPQRSNRQLDVTSLCAGRWMSRPMTSARVEYSALLRLSLRSRGDKSEVAMEDGSNRLLLRTGYDDEIQGTDISLRNSVYKVCMMHCFCDNTGYSPLHVVVVISTYDDRTCTGVDDIADKTGME</sequence>
<name>A0AAQ3SG22_VIGMU</name>
<keyword evidence="2" id="KW-1185">Reference proteome</keyword>
<reference evidence="1 2" key="1">
    <citation type="journal article" date="2023" name="Life. Sci Alliance">
        <title>Evolutionary insights into 3D genome organization and epigenetic landscape of Vigna mungo.</title>
        <authorList>
            <person name="Junaid A."/>
            <person name="Singh B."/>
            <person name="Bhatia S."/>
        </authorList>
    </citation>
    <scope>NUCLEOTIDE SEQUENCE [LARGE SCALE GENOMIC DNA]</scope>
    <source>
        <strain evidence="1">Urdbean</strain>
    </source>
</reference>
<dbReference type="AlphaFoldDB" id="A0AAQ3SG22"/>
<gene>
    <name evidence="1" type="ORF">V8G54_004990</name>
</gene>